<organism evidence="2 3">
    <name type="scientific">Pseudolycoriella hygida</name>
    <dbReference type="NCBI Taxonomy" id="35572"/>
    <lineage>
        <taxon>Eukaryota</taxon>
        <taxon>Metazoa</taxon>
        <taxon>Ecdysozoa</taxon>
        <taxon>Arthropoda</taxon>
        <taxon>Hexapoda</taxon>
        <taxon>Insecta</taxon>
        <taxon>Pterygota</taxon>
        <taxon>Neoptera</taxon>
        <taxon>Endopterygota</taxon>
        <taxon>Diptera</taxon>
        <taxon>Nematocera</taxon>
        <taxon>Sciaroidea</taxon>
        <taxon>Sciaridae</taxon>
        <taxon>Pseudolycoriella</taxon>
    </lineage>
</organism>
<evidence type="ECO:0000313" key="2">
    <source>
        <dbReference type="EMBL" id="KAJ6637300.1"/>
    </source>
</evidence>
<name>A0A9Q0MSP7_9DIPT</name>
<keyword evidence="3" id="KW-1185">Reference proteome</keyword>
<dbReference type="OrthoDB" id="7778248at2759"/>
<comment type="caution">
    <text evidence="2">The sequence shown here is derived from an EMBL/GenBank/DDBJ whole genome shotgun (WGS) entry which is preliminary data.</text>
</comment>
<accession>A0A9Q0MSP7</accession>
<keyword evidence="1" id="KW-0732">Signal</keyword>
<sequence length="531" mass="60097">MIVAGTFLYLICCSVITSANIYGARTYGGEEWWTQDYSLKFYSPSGKNYFIGCKTGELSLEFDPAEESVTPYISFVTVNLKVYDIYFEQGDPRIDQKKVNFTDESVFIRHRLQSFVGPDKQTYKISYRNLSDIVLEAENPTTERFDNLHIKTVGPFGKWVHTYSFSENGDAAIDITLSPAAMSADRSIPVLEIKEELLTNVIANINTPSGQKYLITNELNVARGLYEINENDETYISFIEPNGKEYEIVFQNDGMPNIVEKDSASGSPFFALKTVQLESFVGPDKKLYQINHQVEDEADVLTIELSPHGPAEFQVNFVVIDRYKYYKNHIKFVFSDEGNQLIDRVDEFDSTPLSQQPPVNVEEVEIDSEVAKTSFLTFYSPSGKVYYLTPGDVKFAVGKGVNDVPGSPYISFYLHDGRKSNIYYNADGDTEMTFSPANDEQNSTTTVSLVSFVTPDRKLHKILSTDDVPYIDMTAQPLDPFDEKQEEALRIIIKSDREYNYVFTWNGDKLVKTAAYSLKRVSSTVLKSLIG</sequence>
<evidence type="ECO:0000256" key="1">
    <source>
        <dbReference type="SAM" id="SignalP"/>
    </source>
</evidence>
<feature type="chain" id="PRO_5040339599" evidence="1">
    <location>
        <begin position="20"/>
        <end position="531"/>
    </location>
</feature>
<dbReference type="AlphaFoldDB" id="A0A9Q0MSP7"/>
<dbReference type="Proteomes" id="UP001151699">
    <property type="component" value="Chromosome X"/>
</dbReference>
<gene>
    <name evidence="2" type="ORF">Bhyg_10030</name>
</gene>
<feature type="signal peptide" evidence="1">
    <location>
        <begin position="1"/>
        <end position="19"/>
    </location>
</feature>
<reference evidence="2" key="1">
    <citation type="submission" date="2022-07" db="EMBL/GenBank/DDBJ databases">
        <authorList>
            <person name="Trinca V."/>
            <person name="Uliana J.V.C."/>
            <person name="Torres T.T."/>
            <person name="Ward R.J."/>
            <person name="Monesi N."/>
        </authorList>
    </citation>
    <scope>NUCLEOTIDE SEQUENCE</scope>
    <source>
        <strain evidence="2">HSMRA1968</strain>
        <tissue evidence="2">Whole embryos</tissue>
    </source>
</reference>
<proteinExistence type="predicted"/>
<evidence type="ECO:0000313" key="3">
    <source>
        <dbReference type="Proteomes" id="UP001151699"/>
    </source>
</evidence>
<dbReference type="EMBL" id="WJQU01000003">
    <property type="protein sequence ID" value="KAJ6637300.1"/>
    <property type="molecule type" value="Genomic_DNA"/>
</dbReference>
<protein>
    <submittedName>
        <fullName evidence="2">Uncharacterized protein</fullName>
    </submittedName>
</protein>